<proteinExistence type="predicted"/>
<dbReference type="EMBL" id="CP108253">
    <property type="protein sequence ID" value="WTU43793.1"/>
    <property type="molecule type" value="Genomic_DNA"/>
</dbReference>
<evidence type="ECO:0000313" key="2">
    <source>
        <dbReference type="EMBL" id="WTU43793.1"/>
    </source>
</evidence>
<evidence type="ECO:0000256" key="1">
    <source>
        <dbReference type="SAM" id="MobiDB-lite"/>
    </source>
</evidence>
<protein>
    <submittedName>
        <fullName evidence="2">Uncharacterized protein</fullName>
    </submittedName>
</protein>
<organism evidence="2">
    <name type="scientific">Streptomyces sp. NBC_00060</name>
    <dbReference type="NCBI Taxonomy" id="2975636"/>
    <lineage>
        <taxon>Bacteria</taxon>
        <taxon>Bacillati</taxon>
        <taxon>Actinomycetota</taxon>
        <taxon>Actinomycetes</taxon>
        <taxon>Kitasatosporales</taxon>
        <taxon>Streptomycetaceae</taxon>
        <taxon>Streptomyces</taxon>
    </lineage>
</organism>
<dbReference type="AlphaFoldDB" id="A0AAU2H8P4"/>
<accession>A0AAU2H8P4</accession>
<reference evidence="2" key="1">
    <citation type="submission" date="2022-10" db="EMBL/GenBank/DDBJ databases">
        <title>The complete genomes of actinobacterial strains from the NBC collection.</title>
        <authorList>
            <person name="Joergensen T.S."/>
            <person name="Alvarez Arevalo M."/>
            <person name="Sterndorff E.B."/>
            <person name="Faurdal D."/>
            <person name="Vuksanovic O."/>
            <person name="Mourched A.-S."/>
            <person name="Charusanti P."/>
            <person name="Shaw S."/>
            <person name="Blin K."/>
            <person name="Weber T."/>
        </authorList>
    </citation>
    <scope>NUCLEOTIDE SEQUENCE</scope>
    <source>
        <strain evidence="2">NBC_00060</strain>
    </source>
</reference>
<feature type="region of interest" description="Disordered" evidence="1">
    <location>
        <begin position="162"/>
        <end position="210"/>
    </location>
</feature>
<name>A0AAU2H8P4_9ACTN</name>
<gene>
    <name evidence="2" type="ORF">OHV25_31560</name>
</gene>
<feature type="compositionally biased region" description="Basic and acidic residues" evidence="1">
    <location>
        <begin position="188"/>
        <end position="207"/>
    </location>
</feature>
<feature type="region of interest" description="Disordered" evidence="1">
    <location>
        <begin position="309"/>
        <end position="328"/>
    </location>
</feature>
<sequence>MGGITYGGIMRLDLGKLGKAVDDWKDMVAELDTLAKDAGDGLVKYADGAQWAGQNADVTKGFVRKTAREFQDAHTEATSIWTVLDEAHTDLTWARQSIEEATEYARKAGITVVDKGDGTVSCIFSVCAAGDAQPTDKDRADKQEREDYINSLIARAQETDAAAGRALKKSHGGDEHNFGHAKYTSVNEVRREQHLPSDEPAETKTDKWGGGTVKPVAEFFSYRSWMNGADAGLHGQWGKAWDGFMGGAPSWSGGLVSKGLEKNIGGGGLHRKPSAVNLLGKAGGKIFGAPVAIIATGIDYYYTPPGGNREPGDTKVVAPGAPGRVRYK</sequence>